<reference evidence="4 5" key="1">
    <citation type="journal article" date="2019" name="Nat. Microbiol.">
        <title>Mediterranean grassland soil C-N compound turnover is dependent on rainfall and depth, and is mediated by genomically divergent microorganisms.</title>
        <authorList>
            <person name="Diamond S."/>
            <person name="Andeer P.F."/>
            <person name="Li Z."/>
            <person name="Crits-Christoph A."/>
            <person name="Burstein D."/>
            <person name="Anantharaman K."/>
            <person name="Lane K.R."/>
            <person name="Thomas B.C."/>
            <person name="Pan C."/>
            <person name="Northen T.R."/>
            <person name="Banfield J.F."/>
        </authorList>
    </citation>
    <scope>NUCLEOTIDE SEQUENCE [LARGE SCALE GENOMIC DNA]</scope>
    <source>
        <strain evidence="4">WS_3</strain>
    </source>
</reference>
<gene>
    <name evidence="4" type="ORF">E6K73_01860</name>
</gene>
<organism evidence="4 5">
    <name type="scientific">Eiseniibacteriota bacterium</name>
    <dbReference type="NCBI Taxonomy" id="2212470"/>
    <lineage>
        <taxon>Bacteria</taxon>
        <taxon>Candidatus Eiseniibacteriota</taxon>
    </lineage>
</organism>
<evidence type="ECO:0000313" key="5">
    <source>
        <dbReference type="Proteomes" id="UP000320184"/>
    </source>
</evidence>
<dbReference type="Pfam" id="PF07499">
    <property type="entry name" value="RuvA_C"/>
    <property type="match status" value="1"/>
</dbReference>
<dbReference type="SMART" id="SM00507">
    <property type="entry name" value="HNHc"/>
    <property type="match status" value="1"/>
</dbReference>
<dbReference type="InterPro" id="IPR036267">
    <property type="entry name" value="RuvA_C_sf"/>
</dbReference>
<evidence type="ECO:0000256" key="2">
    <source>
        <dbReference type="SAM" id="MobiDB-lite"/>
    </source>
</evidence>
<feature type="region of interest" description="Disordered" evidence="2">
    <location>
        <begin position="145"/>
        <end position="168"/>
    </location>
</feature>
<dbReference type="EMBL" id="VBOT01000024">
    <property type="protein sequence ID" value="TMQ53081.1"/>
    <property type="molecule type" value="Genomic_DNA"/>
</dbReference>
<feature type="coiled-coil region" evidence="1">
    <location>
        <begin position="339"/>
        <end position="372"/>
    </location>
</feature>
<comment type="caution">
    <text evidence="4">The sequence shown here is derived from an EMBL/GenBank/DDBJ whole genome shotgun (WGS) entry which is preliminary data.</text>
</comment>
<sequence>MSSYSLTHVSDPDLVRGLTSAVAQDRSATVVVLAHLAEFDARRLYVPAAFPSTYLYCVHELHLSEDAAYRRIQAARAARQFPAIFDALAQGRLHLTAVNLLAPHLTPENAGALLDAAAHGTTSEVEQLLAESFPRSETLALVQALPSSPPPPQDHRSPVPPETCASDGRGVASGLALAQVPLAPRPSTTPVAPERFLVQFTFGKSEHDDLQYAQALLSHVIPSGDLAQVIARALKALICQQEKRKFGGTSGLRSSPRRATGKRCIPAHVKRAVWERDGGRCTFVSPTGRRCPARTLLEFDHLDPVALGGDATVEKVTLKCRAHNQYAAECAFGSEFMRHKREEARRARVEARAAAARQTAEAREQAAAATEKAKELDVVPALRNLGFRADEARRAAAHCDKTLPDGPLEERLRTALRFLSPPARRWRPAPNGLAPAP</sequence>
<feature type="domain" description="HNH nuclease" evidence="3">
    <location>
        <begin position="268"/>
        <end position="325"/>
    </location>
</feature>
<evidence type="ECO:0000256" key="1">
    <source>
        <dbReference type="SAM" id="Coils"/>
    </source>
</evidence>
<evidence type="ECO:0000313" key="4">
    <source>
        <dbReference type="EMBL" id="TMQ53081.1"/>
    </source>
</evidence>
<dbReference type="AlphaFoldDB" id="A0A538SNX7"/>
<dbReference type="SUPFAM" id="SSF46929">
    <property type="entry name" value="DNA helicase RuvA subunit, C-terminal domain"/>
    <property type="match status" value="1"/>
</dbReference>
<proteinExistence type="predicted"/>
<dbReference type="GO" id="GO:0009378">
    <property type="term" value="F:four-way junction helicase activity"/>
    <property type="evidence" value="ECO:0007669"/>
    <property type="project" value="InterPro"/>
</dbReference>
<dbReference type="GO" id="GO:0006281">
    <property type="term" value="P:DNA repair"/>
    <property type="evidence" value="ECO:0007669"/>
    <property type="project" value="InterPro"/>
</dbReference>
<dbReference type="GO" id="GO:0009379">
    <property type="term" value="C:Holliday junction helicase complex"/>
    <property type="evidence" value="ECO:0007669"/>
    <property type="project" value="InterPro"/>
</dbReference>
<dbReference type="Proteomes" id="UP000320184">
    <property type="component" value="Unassembled WGS sequence"/>
</dbReference>
<dbReference type="InterPro" id="IPR011114">
    <property type="entry name" value="RuvA_C"/>
</dbReference>
<evidence type="ECO:0000259" key="3">
    <source>
        <dbReference type="SMART" id="SM00507"/>
    </source>
</evidence>
<keyword evidence="1" id="KW-0175">Coiled coil</keyword>
<dbReference type="GO" id="GO:0006310">
    <property type="term" value="P:DNA recombination"/>
    <property type="evidence" value="ECO:0007669"/>
    <property type="project" value="InterPro"/>
</dbReference>
<dbReference type="GO" id="GO:0005524">
    <property type="term" value="F:ATP binding"/>
    <property type="evidence" value="ECO:0007669"/>
    <property type="project" value="InterPro"/>
</dbReference>
<name>A0A538SNX7_UNCEI</name>
<accession>A0A538SNX7</accession>
<dbReference type="InterPro" id="IPR003615">
    <property type="entry name" value="HNH_nuc"/>
</dbReference>
<protein>
    <recommendedName>
        <fullName evidence="3">HNH nuclease domain-containing protein</fullName>
    </recommendedName>
</protein>